<dbReference type="AlphaFoldDB" id="A0A140DXN2"/>
<keyword evidence="2" id="KW-1185">Reference proteome</keyword>
<dbReference type="Proteomes" id="UP000069771">
    <property type="component" value="Chromosome"/>
</dbReference>
<dbReference type="EMBL" id="CP011391">
    <property type="protein sequence ID" value="AMK55409.1"/>
    <property type="molecule type" value="Genomic_DNA"/>
</dbReference>
<reference evidence="1 2" key="1">
    <citation type="journal article" date="2016" name="Gut Pathog.">
        <title>Whole genome sequencing of "Faecalibaculum rodentium" ALO17, isolated from C57BL/6J laboratory mouse feces.</title>
        <authorList>
            <person name="Lim S."/>
            <person name="Chang D.H."/>
            <person name="Ahn S."/>
            <person name="Kim B.C."/>
        </authorList>
    </citation>
    <scope>NUCLEOTIDE SEQUENCE [LARGE SCALE GENOMIC DNA]</scope>
    <source>
        <strain evidence="1 2">Alo17</strain>
    </source>
</reference>
<organism evidence="1 2">
    <name type="scientific">Faecalibaculum rodentium</name>
    <dbReference type="NCBI Taxonomy" id="1702221"/>
    <lineage>
        <taxon>Bacteria</taxon>
        <taxon>Bacillati</taxon>
        <taxon>Bacillota</taxon>
        <taxon>Erysipelotrichia</taxon>
        <taxon>Erysipelotrichales</taxon>
        <taxon>Erysipelotrichaceae</taxon>
        <taxon>Faecalibaculum</taxon>
    </lineage>
</organism>
<evidence type="ECO:0000313" key="1">
    <source>
        <dbReference type="EMBL" id="AMK55409.1"/>
    </source>
</evidence>
<proteinExistence type="predicted"/>
<protein>
    <submittedName>
        <fullName evidence="1">Uncharacterized protein</fullName>
    </submittedName>
</protein>
<sequence>MIKGMKTYVNEGMKKFQATCLPVTGYDKSDSHRTCLSDTSPLTIIWMTGMSGDPVNSVQIQF</sequence>
<dbReference type="KEGG" id="fro:AALO17_22750"/>
<evidence type="ECO:0000313" key="2">
    <source>
        <dbReference type="Proteomes" id="UP000069771"/>
    </source>
</evidence>
<gene>
    <name evidence="1" type="ORF">AALO17_22750</name>
</gene>
<accession>A0A140DXN2</accession>
<name>A0A140DXN2_9FIRM</name>